<gene>
    <name evidence="1" type="ORF">BDV26DRAFT_293618</name>
</gene>
<sequence length="552" mass="62377">MPDYSDDEIHSHLRVNLRESGSVTPQVVALTQDTINYNLKVLYHENQVFKKINISHGTTSIQAATKAGQISIPTDNKAGHTVFYHCFFVSGTAKLPAQAGNNTVDVDLKNWEFVFPVDVGKIKMERGSSRDKVAKEMDRKGEFEILALFLDFTKNQISSYDRSMSKFPGHDLQPNQLQSFLGLMQEWAKSVSTPEAQNAATFSYVLQTQKPQTVSPEAPMFPPPDLLNIQTYPYMTPKTGQTEAGLTKAGARNMLLFILGSNVVQYPAKSLQWMGNLVMDGIPGTICLSREVMWDGFLLQKQPAFLMNDVNFVMCGYFHADKLTLDQGSNDYPKVDFGASYGINDANRAKDGLIYGWQKSNDSVWNWSKAGNGSKQTPYSNKYWAGLDVEWRSSASMAHQPSTNAVECSGTTEYFFQLRVTNNNMNQPREYALAKMHITMKWTLIFQFLVHDNGILTVNVDFPQNKYSFDAKITEQKGFDLTQFKDDQSKKFEESRTKALERIQQECVPQLKQDIARVHQFTLPGHGTFLYKNPVWTDMGDLMVDVDYVQGS</sequence>
<keyword evidence="2" id="KW-1185">Reference proteome</keyword>
<proteinExistence type="predicted"/>
<reference evidence="1 2" key="1">
    <citation type="submission" date="2019-04" db="EMBL/GenBank/DDBJ databases">
        <title>Friends and foes A comparative genomics studyof 23 Aspergillus species from section Flavi.</title>
        <authorList>
            <consortium name="DOE Joint Genome Institute"/>
            <person name="Kjaerbolling I."/>
            <person name="Vesth T."/>
            <person name="Frisvad J.C."/>
            <person name="Nybo J.L."/>
            <person name="Theobald S."/>
            <person name="Kildgaard S."/>
            <person name="Isbrandt T."/>
            <person name="Kuo A."/>
            <person name="Sato A."/>
            <person name="Lyhne E.K."/>
            <person name="Kogle M.E."/>
            <person name="Wiebenga A."/>
            <person name="Kun R.S."/>
            <person name="Lubbers R.J."/>
            <person name="Makela M.R."/>
            <person name="Barry K."/>
            <person name="Chovatia M."/>
            <person name="Clum A."/>
            <person name="Daum C."/>
            <person name="Haridas S."/>
            <person name="He G."/>
            <person name="LaButti K."/>
            <person name="Lipzen A."/>
            <person name="Mondo S."/>
            <person name="Riley R."/>
            <person name="Salamov A."/>
            <person name="Simmons B.A."/>
            <person name="Magnuson J.K."/>
            <person name="Henrissat B."/>
            <person name="Mortensen U.H."/>
            <person name="Larsen T.O."/>
            <person name="Devries R.P."/>
            <person name="Grigoriev I.V."/>
            <person name="Machida M."/>
            <person name="Baker S.E."/>
            <person name="Andersen M.R."/>
        </authorList>
    </citation>
    <scope>NUCLEOTIDE SEQUENCE [LARGE SCALE GENOMIC DNA]</scope>
    <source>
        <strain evidence="1 2">IBT 29228</strain>
    </source>
</reference>
<accession>A0A5N7B623</accession>
<dbReference type="AlphaFoldDB" id="A0A5N7B623"/>
<organism evidence="1 2">
    <name type="scientific">Aspergillus bertholletiae</name>
    <dbReference type="NCBI Taxonomy" id="1226010"/>
    <lineage>
        <taxon>Eukaryota</taxon>
        <taxon>Fungi</taxon>
        <taxon>Dikarya</taxon>
        <taxon>Ascomycota</taxon>
        <taxon>Pezizomycotina</taxon>
        <taxon>Eurotiomycetes</taxon>
        <taxon>Eurotiomycetidae</taxon>
        <taxon>Eurotiales</taxon>
        <taxon>Aspergillaceae</taxon>
        <taxon>Aspergillus</taxon>
        <taxon>Aspergillus subgen. Circumdati</taxon>
    </lineage>
</organism>
<dbReference type="EMBL" id="ML736231">
    <property type="protein sequence ID" value="KAE8376936.1"/>
    <property type="molecule type" value="Genomic_DNA"/>
</dbReference>
<evidence type="ECO:0000313" key="2">
    <source>
        <dbReference type="Proteomes" id="UP000326198"/>
    </source>
</evidence>
<name>A0A5N7B623_9EURO</name>
<evidence type="ECO:0000313" key="1">
    <source>
        <dbReference type="EMBL" id="KAE8376936.1"/>
    </source>
</evidence>
<dbReference type="Proteomes" id="UP000326198">
    <property type="component" value="Unassembled WGS sequence"/>
</dbReference>
<protein>
    <submittedName>
        <fullName evidence="1">Uncharacterized protein</fullName>
    </submittedName>
</protein>
<dbReference type="OrthoDB" id="5429442at2759"/>